<dbReference type="PROSITE" id="PS50181">
    <property type="entry name" value="FBOX"/>
    <property type="match status" value="1"/>
</dbReference>
<comment type="caution">
    <text evidence="2">The sequence shown here is derived from an EMBL/GenBank/DDBJ whole genome shotgun (WGS) entry which is preliminary data.</text>
</comment>
<dbReference type="InterPro" id="IPR036047">
    <property type="entry name" value="F-box-like_dom_sf"/>
</dbReference>
<proteinExistence type="predicted"/>
<organism evidence="2 3">
    <name type="scientific">Cutaneotrichosporon spelunceum</name>
    <dbReference type="NCBI Taxonomy" id="1672016"/>
    <lineage>
        <taxon>Eukaryota</taxon>
        <taxon>Fungi</taxon>
        <taxon>Dikarya</taxon>
        <taxon>Basidiomycota</taxon>
        <taxon>Agaricomycotina</taxon>
        <taxon>Tremellomycetes</taxon>
        <taxon>Trichosporonales</taxon>
        <taxon>Trichosporonaceae</taxon>
        <taxon>Cutaneotrichosporon</taxon>
    </lineage>
</organism>
<dbReference type="InterPro" id="IPR001810">
    <property type="entry name" value="F-box_dom"/>
</dbReference>
<name>A0AAD3TQX6_9TREE</name>
<evidence type="ECO:0000313" key="3">
    <source>
        <dbReference type="Proteomes" id="UP001222932"/>
    </source>
</evidence>
<sequence length="774" mass="87730">MPYETPDPSGRNWFAELPEEVLCGIFLRLDLGDLTRCFRLCKDLHNFLTDSAAINLRHTLLANSLHLNPYSIIANPNVPRQMPLTSAAILAHLRETLTRFRNVAPKNTANVRFNEPSGSLYEYLEGVLLRTTRVPGAPSRTKSRTLHVYDLRMVDEWEDTEDAMEDDDEVFETNSESPMEGDFKTEHTFDFKIREIATDPTQDLLIVVSVTPIREPGHGQFQAMMELHLFSLSTFEPHPKAERHIIEFPQHLASDEIILDFQICDDALYVMSRGTGMFGEPDSPNSILYGWEWTTGRLHVGVEAPEHVSFESFVLLTPSSFCIPVTIARLPDAALAPDDLTPAAFRQLFWTHHLYLYAYPPLGDHAGSGHWTAQHVSTVDMPPIKNRFLQGVPPMAMGIRTDPPPRTFNSPYPLHAPPPYLPDPESGVAIITFALQAHFFPMFNPELPDNPVFTLIVYKSTLAKLLPEPTSPLLKQAFSRPVPVMPFKRLAPDCRLLGPDRVPTAWVCYVYQNRYVTPYARVVGTLEMSDSDEGEEAEADEIIELSLQVFDFDPRRVRKERLDRARRLPPGIASRDERLEGDVDGINLVLAPTRIEPVPCLTDEPIVTGENLPYIMVERETDSTNPLIDGQRILMLKNRQNRVVFYGRTSIPRPTFDERVGAEHCKPPFRVERDLVPRRIEGNRHLDVKECRIEHHAANALPLPPRRDRKLGQLHPVLDGNEGEDANELVASESTEMDRRWDIECLPLCGERYGRRQHAVAEATGGIGRIWTSI</sequence>
<evidence type="ECO:0000313" key="2">
    <source>
        <dbReference type="EMBL" id="GMK55083.1"/>
    </source>
</evidence>
<keyword evidence="3" id="KW-1185">Reference proteome</keyword>
<accession>A0AAD3TQX6</accession>
<dbReference type="Proteomes" id="UP001222932">
    <property type="component" value="Unassembled WGS sequence"/>
</dbReference>
<feature type="domain" description="F-box" evidence="1">
    <location>
        <begin position="11"/>
        <end position="59"/>
    </location>
</feature>
<gene>
    <name evidence="2" type="ORF">CspeluHIS016_0201390</name>
</gene>
<protein>
    <recommendedName>
        <fullName evidence="1">F-box domain-containing protein</fullName>
    </recommendedName>
</protein>
<reference evidence="2" key="1">
    <citation type="journal article" date="2023" name="BMC Genomics">
        <title>Chromosome-level genome assemblies of Cutaneotrichosporon spp. (Trichosporonales, Basidiomycota) reveal imbalanced evolution between nucleotide sequences and chromosome synteny.</title>
        <authorList>
            <person name="Kobayashi Y."/>
            <person name="Kayamori A."/>
            <person name="Aoki K."/>
            <person name="Shiwa Y."/>
            <person name="Matsutani M."/>
            <person name="Fujita N."/>
            <person name="Sugita T."/>
            <person name="Iwasaki W."/>
            <person name="Tanaka N."/>
            <person name="Takashima M."/>
        </authorList>
    </citation>
    <scope>NUCLEOTIDE SEQUENCE</scope>
    <source>
        <strain evidence="2">HIS016</strain>
    </source>
</reference>
<evidence type="ECO:0000259" key="1">
    <source>
        <dbReference type="PROSITE" id="PS50181"/>
    </source>
</evidence>
<reference evidence="2" key="2">
    <citation type="submission" date="2023-06" db="EMBL/GenBank/DDBJ databases">
        <authorList>
            <person name="Kobayashi Y."/>
            <person name="Kayamori A."/>
            <person name="Aoki K."/>
            <person name="Shiwa Y."/>
            <person name="Fujita N."/>
            <person name="Sugita T."/>
            <person name="Iwasaki W."/>
            <person name="Tanaka N."/>
            <person name="Takashima M."/>
        </authorList>
    </citation>
    <scope>NUCLEOTIDE SEQUENCE</scope>
    <source>
        <strain evidence="2">HIS016</strain>
    </source>
</reference>
<dbReference type="EMBL" id="BTCM01000002">
    <property type="protein sequence ID" value="GMK55083.1"/>
    <property type="molecule type" value="Genomic_DNA"/>
</dbReference>
<dbReference type="AlphaFoldDB" id="A0AAD3TQX6"/>
<dbReference type="SUPFAM" id="SSF81383">
    <property type="entry name" value="F-box domain"/>
    <property type="match status" value="1"/>
</dbReference>